<feature type="domain" description="Fimbrial-type adhesion" evidence="6">
    <location>
        <begin position="186"/>
        <end position="319"/>
    </location>
</feature>
<dbReference type="Pfam" id="PF00419">
    <property type="entry name" value="Fimbrial"/>
    <property type="match status" value="1"/>
</dbReference>
<dbReference type="RefSeq" id="WP_167610472.1">
    <property type="nucleotide sequence ID" value="NZ_SOYS01000003.1"/>
</dbReference>
<dbReference type="Gene3D" id="2.60.40.3310">
    <property type="match status" value="1"/>
</dbReference>
<comment type="similarity">
    <text evidence="2">Belongs to the fimbrial protein family.</text>
</comment>
<evidence type="ECO:0000256" key="3">
    <source>
        <dbReference type="ARBA" id="ARBA00022729"/>
    </source>
</evidence>
<feature type="signal peptide" evidence="5">
    <location>
        <begin position="1"/>
        <end position="23"/>
    </location>
</feature>
<comment type="caution">
    <text evidence="8">The sequence shown here is derived from an EMBL/GenBank/DDBJ whole genome shotgun (WGS) entry which is preliminary data.</text>
</comment>
<dbReference type="PANTHER" id="PTHR33420:SF3">
    <property type="entry name" value="FIMBRIAL SUBUNIT ELFA"/>
    <property type="match status" value="1"/>
</dbReference>
<name>A0ABX0VLA0_9ENTR</name>
<keyword evidence="3 5" id="KW-0732">Signal</keyword>
<dbReference type="Pfam" id="PF22003">
    <property type="entry name" value="MrkDrd"/>
    <property type="match status" value="1"/>
</dbReference>
<organism evidence="8 9">
    <name type="scientific">Cedecea colo</name>
    <dbReference type="NCBI Taxonomy" id="2552946"/>
    <lineage>
        <taxon>Bacteria</taxon>
        <taxon>Pseudomonadati</taxon>
        <taxon>Pseudomonadota</taxon>
        <taxon>Gammaproteobacteria</taxon>
        <taxon>Enterobacterales</taxon>
        <taxon>Enterobacteriaceae</taxon>
        <taxon>Cedecea</taxon>
    </lineage>
</organism>
<keyword evidence="4" id="KW-0281">Fimbrium</keyword>
<evidence type="ECO:0000256" key="2">
    <source>
        <dbReference type="ARBA" id="ARBA00006671"/>
    </source>
</evidence>
<protein>
    <recommendedName>
        <fullName evidence="10">Fimbrial protein</fullName>
    </recommendedName>
</protein>
<dbReference type="Gene3D" id="2.60.40.1090">
    <property type="entry name" value="Fimbrial-type adhesion domain"/>
    <property type="match status" value="1"/>
</dbReference>
<gene>
    <name evidence="8" type="ORF">E2L00_09925</name>
</gene>
<comment type="subcellular location">
    <subcellularLocation>
        <location evidence="1">Fimbrium</location>
    </subcellularLocation>
</comment>
<dbReference type="PANTHER" id="PTHR33420">
    <property type="entry name" value="FIMBRIAL SUBUNIT ELFA-RELATED"/>
    <property type="match status" value="1"/>
</dbReference>
<sequence>MKNYIFTASVLFMSVFYTATVHAAGCAALASGSGVEGNKLDYQLRSPIVAIDLDAPIGSILWTRNINTAGMKWICQSTAQRQYRSTIGPAFSKITGSNLRGNIYATGIEGLGIQITDLYQPNKAVPNIAYPTAQQTFTWSNTGYTRIDFIKVGPIGAGNLNNGLLATYSFDGVTVMTVSILGSRLKHKSCTIDGQHNRTIPLGTFKTTDIVNKSKDVPFELKLKCQADAVPVYVQFDALNGSSGDGLLNLDTTVEDPASGVAVEIIDVSDNMPLKLGREIKYHMNQETLVSIPLIAHYKKTGAVITGGKANAGMTVTINER</sequence>
<keyword evidence="9" id="KW-1185">Reference proteome</keyword>
<dbReference type="InterPro" id="IPR054160">
    <property type="entry name" value="MrkD_recept-bd"/>
</dbReference>
<evidence type="ECO:0000313" key="8">
    <source>
        <dbReference type="EMBL" id="NIY47839.1"/>
    </source>
</evidence>
<evidence type="ECO:0000256" key="4">
    <source>
        <dbReference type="ARBA" id="ARBA00023263"/>
    </source>
</evidence>
<dbReference type="InterPro" id="IPR008966">
    <property type="entry name" value="Adhesion_dom_sf"/>
</dbReference>
<evidence type="ECO:0000256" key="1">
    <source>
        <dbReference type="ARBA" id="ARBA00004561"/>
    </source>
</evidence>
<dbReference type="InterPro" id="IPR050263">
    <property type="entry name" value="Bact_Fimbrial_Adh_Pro"/>
</dbReference>
<dbReference type="InterPro" id="IPR036937">
    <property type="entry name" value="Adhesion_dom_fimbrial_sf"/>
</dbReference>
<dbReference type="Proteomes" id="UP000697927">
    <property type="component" value="Unassembled WGS sequence"/>
</dbReference>
<dbReference type="SUPFAM" id="SSF49401">
    <property type="entry name" value="Bacterial adhesins"/>
    <property type="match status" value="1"/>
</dbReference>
<dbReference type="EMBL" id="SOYS01000003">
    <property type="protein sequence ID" value="NIY47839.1"/>
    <property type="molecule type" value="Genomic_DNA"/>
</dbReference>
<evidence type="ECO:0000259" key="6">
    <source>
        <dbReference type="Pfam" id="PF00419"/>
    </source>
</evidence>
<reference evidence="8 9" key="1">
    <citation type="journal article" date="2020" name="Microorganisms">
        <title>Polyphasic Characterisation of Cedecea colo sp. nov., a New Enteric Bacterium Isolated from the Koala Hindgut.</title>
        <authorList>
            <person name="Boath J.M."/>
            <person name="Dakhal S."/>
            <person name="Van T.T.H."/>
            <person name="Moore R.J."/>
            <person name="Dekiwadia C."/>
            <person name="Macreadie I.G."/>
        </authorList>
    </citation>
    <scope>NUCLEOTIDE SEQUENCE [LARGE SCALE GENOMIC DNA]</scope>
    <source>
        <strain evidence="8 9">ZA</strain>
    </source>
</reference>
<feature type="domain" description="MrkD-like receptor binding" evidence="7">
    <location>
        <begin position="49"/>
        <end position="179"/>
    </location>
</feature>
<evidence type="ECO:0000256" key="5">
    <source>
        <dbReference type="SAM" id="SignalP"/>
    </source>
</evidence>
<proteinExistence type="inferred from homology"/>
<feature type="chain" id="PRO_5046206943" description="Fimbrial protein" evidence="5">
    <location>
        <begin position="24"/>
        <end position="321"/>
    </location>
</feature>
<evidence type="ECO:0000313" key="9">
    <source>
        <dbReference type="Proteomes" id="UP000697927"/>
    </source>
</evidence>
<evidence type="ECO:0008006" key="10">
    <source>
        <dbReference type="Google" id="ProtNLM"/>
    </source>
</evidence>
<dbReference type="InterPro" id="IPR000259">
    <property type="entry name" value="Adhesion_dom_fimbrial"/>
</dbReference>
<evidence type="ECO:0000259" key="7">
    <source>
        <dbReference type="Pfam" id="PF22003"/>
    </source>
</evidence>
<accession>A0ABX0VLA0</accession>